<comment type="caution">
    <text evidence="2">The sequence shown here is derived from an EMBL/GenBank/DDBJ whole genome shotgun (WGS) entry which is preliminary data.</text>
</comment>
<organism evidence="2 3">
    <name type="scientific">Pyrus ussuriensis x Pyrus communis</name>
    <dbReference type="NCBI Taxonomy" id="2448454"/>
    <lineage>
        <taxon>Eukaryota</taxon>
        <taxon>Viridiplantae</taxon>
        <taxon>Streptophyta</taxon>
        <taxon>Embryophyta</taxon>
        <taxon>Tracheophyta</taxon>
        <taxon>Spermatophyta</taxon>
        <taxon>Magnoliopsida</taxon>
        <taxon>eudicotyledons</taxon>
        <taxon>Gunneridae</taxon>
        <taxon>Pentapetalae</taxon>
        <taxon>rosids</taxon>
        <taxon>fabids</taxon>
        <taxon>Rosales</taxon>
        <taxon>Rosaceae</taxon>
        <taxon>Amygdaloideae</taxon>
        <taxon>Maleae</taxon>
        <taxon>Pyrus</taxon>
    </lineage>
</organism>
<feature type="compositionally biased region" description="Low complexity" evidence="1">
    <location>
        <begin position="1"/>
        <end position="16"/>
    </location>
</feature>
<dbReference type="Proteomes" id="UP000327157">
    <property type="component" value="Chromosome 5"/>
</dbReference>
<dbReference type="GO" id="GO:0003887">
    <property type="term" value="F:DNA-directed DNA polymerase activity"/>
    <property type="evidence" value="ECO:0007669"/>
    <property type="project" value="TreeGrafter"/>
</dbReference>
<accession>A0A5N5IA11</accession>
<evidence type="ECO:0000313" key="2">
    <source>
        <dbReference type="EMBL" id="KAB2635943.1"/>
    </source>
</evidence>
<keyword evidence="3" id="KW-1185">Reference proteome</keyword>
<dbReference type="GO" id="GO:0005634">
    <property type="term" value="C:nucleus"/>
    <property type="evidence" value="ECO:0007669"/>
    <property type="project" value="TreeGrafter"/>
</dbReference>
<reference evidence="2 3" key="1">
    <citation type="submission" date="2019-09" db="EMBL/GenBank/DDBJ databases">
        <authorList>
            <person name="Ou C."/>
        </authorList>
    </citation>
    <scope>NUCLEOTIDE SEQUENCE [LARGE SCALE GENOMIC DNA]</scope>
    <source>
        <strain evidence="2">S2</strain>
        <tissue evidence="2">Leaf</tissue>
    </source>
</reference>
<dbReference type="GO" id="GO:0042276">
    <property type="term" value="P:error-prone translesion synthesis"/>
    <property type="evidence" value="ECO:0007669"/>
    <property type="project" value="TreeGrafter"/>
</dbReference>
<dbReference type="AlphaFoldDB" id="A0A5N5IA11"/>
<reference evidence="3" key="2">
    <citation type="submission" date="2019-10" db="EMBL/GenBank/DDBJ databases">
        <title>A de novo genome assembly of a pear dwarfing rootstock.</title>
        <authorList>
            <person name="Wang F."/>
            <person name="Wang J."/>
            <person name="Li S."/>
            <person name="Zhang Y."/>
            <person name="Fang M."/>
            <person name="Ma L."/>
            <person name="Zhao Y."/>
            <person name="Jiang S."/>
        </authorList>
    </citation>
    <scope>NUCLEOTIDE SEQUENCE [LARGE SCALE GENOMIC DNA]</scope>
</reference>
<dbReference type="EMBL" id="SMOL01000004">
    <property type="protein sequence ID" value="KAB2635943.1"/>
    <property type="molecule type" value="Genomic_DNA"/>
</dbReference>
<dbReference type="GO" id="GO:0017125">
    <property type="term" value="F:deoxycytidyl transferase activity"/>
    <property type="evidence" value="ECO:0007669"/>
    <property type="project" value="TreeGrafter"/>
</dbReference>
<dbReference type="PANTHER" id="PTHR45990:SF1">
    <property type="entry name" value="DNA REPAIR PROTEIN REV1"/>
    <property type="match status" value="1"/>
</dbReference>
<gene>
    <name evidence="2" type="ORF">D8674_026477</name>
</gene>
<dbReference type="PANTHER" id="PTHR45990">
    <property type="entry name" value="DNA REPAIR PROTEIN REV1"/>
    <property type="match status" value="1"/>
</dbReference>
<proteinExistence type="predicted"/>
<feature type="compositionally biased region" description="Polar residues" evidence="1">
    <location>
        <begin position="42"/>
        <end position="54"/>
    </location>
</feature>
<evidence type="ECO:0000313" key="3">
    <source>
        <dbReference type="Proteomes" id="UP000327157"/>
    </source>
</evidence>
<name>A0A5N5IA11_9ROSA</name>
<dbReference type="GO" id="GO:0070987">
    <property type="term" value="P:error-free translesion synthesis"/>
    <property type="evidence" value="ECO:0007669"/>
    <property type="project" value="TreeGrafter"/>
</dbReference>
<feature type="region of interest" description="Disordered" evidence="1">
    <location>
        <begin position="1"/>
        <end position="57"/>
    </location>
</feature>
<reference evidence="2 3" key="3">
    <citation type="submission" date="2019-11" db="EMBL/GenBank/DDBJ databases">
        <title>A de novo genome assembly of a pear dwarfing rootstock.</title>
        <authorList>
            <person name="Wang F."/>
            <person name="Wang J."/>
            <person name="Li S."/>
            <person name="Zhang Y."/>
            <person name="Fang M."/>
            <person name="Ma L."/>
            <person name="Zhao Y."/>
            <person name="Jiang S."/>
        </authorList>
    </citation>
    <scope>NUCLEOTIDE SEQUENCE [LARGE SCALE GENOMIC DNA]</scope>
    <source>
        <strain evidence="2">S2</strain>
        <tissue evidence="2">Leaf</tissue>
    </source>
</reference>
<dbReference type="OrthoDB" id="427711at2759"/>
<evidence type="ECO:0000256" key="1">
    <source>
        <dbReference type="SAM" id="MobiDB-lite"/>
    </source>
</evidence>
<sequence length="90" mass="9802">MSLNSSRSAGSSGQRSNSKRSVLPTLEHYMLENNRKLHNQFDTEASASSHSGSKTGKDTFRGVSTFADGYTVPPNQGFLVSYDFLLAVLN</sequence>
<feature type="compositionally biased region" description="Basic and acidic residues" evidence="1">
    <location>
        <begin position="29"/>
        <end position="41"/>
    </location>
</feature>
<protein>
    <submittedName>
        <fullName evidence="2">DNA repair protein REV1-like</fullName>
    </submittedName>
</protein>